<feature type="coiled-coil region" evidence="2">
    <location>
        <begin position="304"/>
        <end position="331"/>
    </location>
</feature>
<dbReference type="InterPro" id="IPR010090">
    <property type="entry name" value="Phage_tape_meas"/>
</dbReference>
<evidence type="ECO:0000313" key="6">
    <source>
        <dbReference type="Proteomes" id="UP000063147"/>
    </source>
</evidence>
<organism evidence="5">
    <name type="scientific">Fusobacterium animalis</name>
    <dbReference type="NCBI Taxonomy" id="76859"/>
    <lineage>
        <taxon>Bacteria</taxon>
        <taxon>Fusobacteriati</taxon>
        <taxon>Fusobacteriota</taxon>
        <taxon>Fusobacteriia</taxon>
        <taxon>Fusobacteriales</taxon>
        <taxon>Fusobacteriaceae</taxon>
        <taxon>Fusobacterium</taxon>
    </lineage>
</organism>
<evidence type="ECO:0000256" key="1">
    <source>
        <dbReference type="ARBA" id="ARBA00022612"/>
    </source>
</evidence>
<dbReference type="Proteomes" id="UP000063147">
    <property type="component" value="Chromosome"/>
</dbReference>
<accession>A0A0M4SND5</accession>
<dbReference type="NCBIfam" id="TIGR01760">
    <property type="entry name" value="tape_meas_TP901"/>
    <property type="match status" value="1"/>
</dbReference>
<evidence type="ECO:0000313" key="5">
    <source>
        <dbReference type="EMBL" id="ALF16977.1"/>
    </source>
</evidence>
<dbReference type="PANTHER" id="PTHR37813:SF1">
    <property type="entry name" value="FELS-2 PROPHAGE PROTEIN"/>
    <property type="match status" value="1"/>
</dbReference>
<proteinExistence type="predicted"/>
<keyword evidence="1" id="KW-1188">Viral release from host cell</keyword>
<sequence>MEHVLSARLELKDKFTAVINKAEKGLAGLYQKAKSMNWEKVNSGLNKFGAVAIGGLAGIGAIAGSSLTAFADLEDQVKRNKAIMGATATEENMLMAQTRELGRSTRFTAQEVAQAQMYQAMAGMKTNEVLEMTPKLLKLSIASGEDLASTSDILTDNLTAFGLKLQDADHFMDVMAATANNTNTSIAELGEAYKYVASTSRNFESMEEVNILLGVLADSGLKGSIAGRNLAAIYTRLSKATPDMEKAMKKVGLTLYDNNGKFKGLRKIIEEVKPILARMTEEQRNYWISTIAGSEGMKIFANLLGASKEELEKAENAIKNAKGATDKFAEEMGSTTKNKMAEFRSAVDDLKISIGEGLAPTATDFINKFTSKMAELNSKGTFNTENVEAYFNRIFTLTAEAIKGFAALKVAAMAENIFSGAGKYIAGGYLAYRAGKAVGDWAGEKIGRTKNKWELRKEYQDKGYTWDEANAQAEKDIETMDLRNSKTEDDEKLNYIKQRMFEEKLRYNKNSGKGIEQLMKETEEDFRERRRIAKLTPEELAKEQTVQKNKTVASLNNPILLGKPLPEKQKTELEKVSDKLGLKAPTIPNYMLKPSVPESKKSNNDIKVPPQNVTFSPQVNVNMGGITIRNETDIEKTAEMSKQKIIAELRNFVQITK</sequence>
<dbReference type="OrthoDB" id="1775949at2"/>
<dbReference type="AlphaFoldDB" id="A0A0M4SND5"/>
<dbReference type="PANTHER" id="PTHR37813">
    <property type="entry name" value="FELS-2 PROPHAGE PROTEIN"/>
    <property type="match status" value="1"/>
</dbReference>
<dbReference type="EMBL" id="CP012713">
    <property type="protein sequence ID" value="ALF16977.1"/>
    <property type="molecule type" value="Genomic_DNA"/>
</dbReference>
<evidence type="ECO:0000259" key="4">
    <source>
        <dbReference type="Pfam" id="PF10145"/>
    </source>
</evidence>
<gene>
    <name evidence="5" type="ORF">RN98_01755</name>
</gene>
<dbReference type="PATRIC" id="fig|76859.3.peg.350"/>
<protein>
    <submittedName>
        <fullName evidence="5">Phage tail tape measure protein</fullName>
    </submittedName>
</protein>
<reference evidence="5 6" key="1">
    <citation type="submission" date="2015-09" db="EMBL/GenBank/DDBJ databases">
        <authorList>
            <person name="Jackson K.R."/>
            <person name="Lunt B.L."/>
            <person name="Fisher J.N.B."/>
            <person name="Gardner A.V."/>
            <person name="Bailey M.E."/>
            <person name="Deus L.M."/>
            <person name="Earl A.S."/>
            <person name="Gibby P.D."/>
            <person name="Hartmann K.A."/>
            <person name="Liu J.E."/>
            <person name="Manci A.M."/>
            <person name="Nielsen D.A."/>
            <person name="Solomon M.B."/>
            <person name="Breakwell D.P."/>
            <person name="Burnett S.H."/>
            <person name="Grose J.H."/>
        </authorList>
    </citation>
    <scope>NUCLEOTIDE SEQUENCE [LARGE SCALE GENOMIC DNA]</scope>
    <source>
        <strain evidence="5 6">KCOM 1279</strain>
    </source>
</reference>
<evidence type="ECO:0000256" key="3">
    <source>
        <dbReference type="SAM" id="MobiDB-lite"/>
    </source>
</evidence>
<feature type="domain" description="Phage tail tape measure protein" evidence="4">
    <location>
        <begin position="97"/>
        <end position="293"/>
    </location>
</feature>
<feature type="region of interest" description="Disordered" evidence="3">
    <location>
        <begin position="593"/>
        <end position="615"/>
    </location>
</feature>
<evidence type="ECO:0000256" key="2">
    <source>
        <dbReference type="SAM" id="Coils"/>
    </source>
</evidence>
<dbReference type="RefSeq" id="WP_060675680.1">
    <property type="nucleotide sequence ID" value="NZ_CP012713.1"/>
</dbReference>
<dbReference type="Pfam" id="PF10145">
    <property type="entry name" value="PhageMin_Tail"/>
    <property type="match status" value="1"/>
</dbReference>
<name>A0A0M4SND5_9FUSO</name>
<keyword evidence="2" id="KW-0175">Coiled coil</keyword>